<evidence type="ECO:0000256" key="2">
    <source>
        <dbReference type="ARBA" id="ARBA00004382"/>
    </source>
</evidence>
<dbReference type="GO" id="GO:0008535">
    <property type="term" value="P:respiratory chain complex IV assembly"/>
    <property type="evidence" value="ECO:0007669"/>
    <property type="project" value="UniProtKB-UniRule"/>
</dbReference>
<feature type="topological domain" description="Cytoplasmic" evidence="10">
    <location>
        <begin position="1"/>
        <end position="11"/>
    </location>
</feature>
<feature type="topological domain" description="Periplasmic" evidence="10">
    <location>
        <begin position="31"/>
        <end position="221"/>
    </location>
</feature>
<dbReference type="RefSeq" id="WP_152215110.1">
    <property type="nucleotide sequence ID" value="NZ_JBAQYD010000171.1"/>
</dbReference>
<dbReference type="PANTHER" id="PTHR21320:SF3">
    <property type="entry name" value="CYTOCHROME C OXIDASE ASSEMBLY PROTEIN COX11, MITOCHONDRIAL-RELATED"/>
    <property type="match status" value="1"/>
</dbReference>
<evidence type="ECO:0000256" key="6">
    <source>
        <dbReference type="ARBA" id="ARBA00022968"/>
    </source>
</evidence>
<comment type="subcellular location">
    <subcellularLocation>
        <location evidence="2 10">Cell inner membrane</location>
        <topology evidence="2 10">Single-pass type II membrane protein</topology>
        <orientation evidence="2 10">Periplasmic side</orientation>
    </subcellularLocation>
</comment>
<sequence length="221" mass="24602">MFTWLRSKKLPSVGLSLFMLAVMTAGVSYSPTLYRWFCAATGYGGSVTEKRSTDTETYTQSNAIGPEITVRFDTNVAPSLDWEFKPEEVSVKTHIGLPTTVYFLAKNLSKETIVARATYNVTPEAAGYYFTKTQCFCFTEETLKPGESARMPVVFYVDPEMLTDTTAKSIRTITLSYTFFRLDATKDAVAAARPLADASKAEAEALARTKEAEFQPPEIRR</sequence>
<keyword evidence="5 10" id="KW-0812">Transmembrane</keyword>
<evidence type="ECO:0000256" key="1">
    <source>
        <dbReference type="ARBA" id="ARBA00004007"/>
    </source>
</evidence>
<dbReference type="GO" id="GO:0005507">
    <property type="term" value="F:copper ion binding"/>
    <property type="evidence" value="ECO:0007669"/>
    <property type="project" value="InterPro"/>
</dbReference>
<keyword evidence="8 10" id="KW-0186">Copper</keyword>
<accession>A0A6N6VJ77</accession>
<reference evidence="11 12" key="1">
    <citation type="submission" date="2019-09" db="EMBL/GenBank/DDBJ databases">
        <title>Parvibaculum sedimenti sp. nov., isolated from sediment.</title>
        <authorList>
            <person name="Wang Y."/>
        </authorList>
    </citation>
    <scope>NUCLEOTIDE SEQUENCE [LARGE SCALE GENOMIC DNA]</scope>
    <source>
        <strain evidence="11 12">HXT-9</strain>
    </source>
</reference>
<dbReference type="GO" id="GO:0005886">
    <property type="term" value="C:plasma membrane"/>
    <property type="evidence" value="ECO:0007669"/>
    <property type="project" value="UniProtKB-SubCell"/>
</dbReference>
<organism evidence="11 12">
    <name type="scientific">Parvibaculum sedimenti</name>
    <dbReference type="NCBI Taxonomy" id="2608632"/>
    <lineage>
        <taxon>Bacteria</taxon>
        <taxon>Pseudomonadati</taxon>
        <taxon>Pseudomonadota</taxon>
        <taxon>Alphaproteobacteria</taxon>
        <taxon>Hyphomicrobiales</taxon>
        <taxon>Parvibaculaceae</taxon>
        <taxon>Parvibaculum</taxon>
    </lineage>
</organism>
<keyword evidence="6 10" id="KW-0735">Signal-anchor</keyword>
<proteinExistence type="inferred from homology"/>
<dbReference type="Proteomes" id="UP000468901">
    <property type="component" value="Unassembled WGS sequence"/>
</dbReference>
<keyword evidence="10" id="KW-1003">Cell membrane</keyword>
<evidence type="ECO:0000256" key="7">
    <source>
        <dbReference type="ARBA" id="ARBA00022989"/>
    </source>
</evidence>
<evidence type="ECO:0000256" key="3">
    <source>
        <dbReference type="ARBA" id="ARBA00009620"/>
    </source>
</evidence>
<dbReference type="InterPro" id="IPR023471">
    <property type="entry name" value="CtaG/Cox11_dom_sf"/>
</dbReference>
<protein>
    <recommendedName>
        <fullName evidence="4 10">Cytochrome c oxidase assembly protein CtaG</fullName>
    </recommendedName>
</protein>
<comment type="function">
    <text evidence="1 10">Exerts its effect at some terminal stage of cytochrome c oxidase synthesis, probably by being involved in the insertion of the copper B into subunit I.</text>
</comment>
<dbReference type="SUPFAM" id="SSF110111">
    <property type="entry name" value="Ctag/Cox11"/>
    <property type="match status" value="1"/>
</dbReference>
<comment type="similarity">
    <text evidence="3 10">Belongs to the COX11/CtaG family.</text>
</comment>
<evidence type="ECO:0000256" key="9">
    <source>
        <dbReference type="ARBA" id="ARBA00023136"/>
    </source>
</evidence>
<dbReference type="FunFam" id="2.60.370.10:FF:000001">
    <property type="entry name" value="COX11 cytochrome c oxidase assembly homolog"/>
    <property type="match status" value="1"/>
</dbReference>
<dbReference type="AlphaFoldDB" id="A0A6N6VJ77"/>
<dbReference type="InterPro" id="IPR007533">
    <property type="entry name" value="Cyt_c_oxidase_assmbl_CtaG"/>
</dbReference>
<keyword evidence="10" id="KW-0997">Cell inner membrane</keyword>
<evidence type="ECO:0000256" key="8">
    <source>
        <dbReference type="ARBA" id="ARBA00023008"/>
    </source>
</evidence>
<dbReference type="HAMAP" id="MF_00155">
    <property type="entry name" value="CtaG"/>
    <property type="match status" value="1"/>
</dbReference>
<evidence type="ECO:0000313" key="11">
    <source>
        <dbReference type="EMBL" id="KAB7741137.1"/>
    </source>
</evidence>
<gene>
    <name evidence="10" type="primary">ctaG</name>
    <name evidence="11" type="ORF">F2P47_05145</name>
</gene>
<dbReference type="Gene3D" id="2.60.370.10">
    <property type="entry name" value="Ctag/Cox11"/>
    <property type="match status" value="1"/>
</dbReference>
<name>A0A6N6VJ77_9HYPH</name>
<evidence type="ECO:0000256" key="10">
    <source>
        <dbReference type="HAMAP-Rule" id="MF_00155"/>
    </source>
</evidence>
<evidence type="ECO:0000256" key="4">
    <source>
        <dbReference type="ARBA" id="ARBA00015384"/>
    </source>
</evidence>
<keyword evidence="9 10" id="KW-0472">Membrane</keyword>
<dbReference type="EMBL" id="WESC01000004">
    <property type="protein sequence ID" value="KAB7741137.1"/>
    <property type="molecule type" value="Genomic_DNA"/>
</dbReference>
<evidence type="ECO:0000313" key="12">
    <source>
        <dbReference type="Proteomes" id="UP000468901"/>
    </source>
</evidence>
<dbReference type="NCBIfam" id="NF003465">
    <property type="entry name" value="PRK05089.1"/>
    <property type="match status" value="1"/>
</dbReference>
<dbReference type="Pfam" id="PF04442">
    <property type="entry name" value="CtaG_Cox11"/>
    <property type="match status" value="1"/>
</dbReference>
<keyword evidence="7 10" id="KW-1133">Transmembrane helix</keyword>
<comment type="caution">
    <text evidence="11">The sequence shown here is derived from an EMBL/GenBank/DDBJ whole genome shotgun (WGS) entry which is preliminary data.</text>
</comment>
<evidence type="ECO:0000256" key="5">
    <source>
        <dbReference type="ARBA" id="ARBA00022692"/>
    </source>
</evidence>
<keyword evidence="12" id="KW-1185">Reference proteome</keyword>
<dbReference type="PANTHER" id="PTHR21320">
    <property type="entry name" value="CYTOCHROME C OXIDASE ASSEMBLY PROTEIN COX11-RELATED"/>
    <property type="match status" value="1"/>
</dbReference>